<dbReference type="Gene3D" id="2.60.40.1930">
    <property type="match status" value="1"/>
</dbReference>
<keyword evidence="3" id="KW-1185">Reference proteome</keyword>
<reference evidence="2 3" key="1">
    <citation type="submission" date="2015-04" db="EMBL/GenBank/DDBJ databases">
        <title>Whole genome shotgun sequence of Flavihumibacter petaseus NBRC 106054.</title>
        <authorList>
            <person name="Miyazawa S."/>
            <person name="Hosoyama A."/>
            <person name="Hashimoto M."/>
            <person name="Noguchi M."/>
            <person name="Tsuchikane K."/>
            <person name="Ohji S."/>
            <person name="Yamazoe A."/>
            <person name="Ichikawa N."/>
            <person name="Kimura A."/>
            <person name="Fujita N."/>
        </authorList>
    </citation>
    <scope>NUCLEOTIDE SEQUENCE [LARGE SCALE GENOMIC DNA]</scope>
    <source>
        <strain evidence="2 3">NBRC 106054</strain>
    </source>
</reference>
<feature type="domain" description="TonB-dependent receptor plug" evidence="1">
    <location>
        <begin position="669"/>
        <end position="719"/>
    </location>
</feature>
<dbReference type="SUPFAM" id="SSF56935">
    <property type="entry name" value="Porins"/>
    <property type="match status" value="1"/>
</dbReference>
<dbReference type="AlphaFoldDB" id="A0A0E9N520"/>
<dbReference type="OrthoDB" id="679547at2"/>
<keyword evidence="2" id="KW-0675">Receptor</keyword>
<protein>
    <submittedName>
        <fullName evidence="2">Putative TonB-dependent receptor</fullName>
    </submittedName>
</protein>
<comment type="caution">
    <text evidence="2">The sequence shown here is derived from an EMBL/GenBank/DDBJ whole genome shotgun (WGS) entry which is preliminary data.</text>
</comment>
<dbReference type="RefSeq" id="WP_046370882.1">
    <property type="nucleotide sequence ID" value="NZ_BBWV01000004.1"/>
</dbReference>
<organism evidence="2 3">
    <name type="scientific">Flavihumibacter petaseus NBRC 106054</name>
    <dbReference type="NCBI Taxonomy" id="1220578"/>
    <lineage>
        <taxon>Bacteria</taxon>
        <taxon>Pseudomonadati</taxon>
        <taxon>Bacteroidota</taxon>
        <taxon>Chitinophagia</taxon>
        <taxon>Chitinophagales</taxon>
        <taxon>Chitinophagaceae</taxon>
        <taxon>Flavihumibacter</taxon>
    </lineage>
</organism>
<sequence length="832" mass="91085">MIAIFLNRLFTVILLFHGADSGNNDPDPLAQLLAKVSAYHRNFPGEKVFVQFDRTWYSAGDTVFFKLYTVTAEKHEPTAISRIAYLDCYNSANEKIRSMTLAVSDGIAYGSIPLDGKLITGPLRFVAYTAWMRNFNPVFFFDRTMRIAAVHPAKKNQPEAAPNETSVFIEGNNLINGQPARIAFRSSKATGWSVPAAVTLVDNLDRIVTTATAGHAGIGHFDFLPQADRQYKIIVRYPDNSIAHKNLPAAAREGYTLAIRDGDSGKLVIRVAASFGTAGKPYILIAQQQGKVVYIARNTADSAGITAVLSKRRFAPGILQWTLFDQNLHPVAERMVFIPPRDSLQFNLEPDKPIYATRSKVTCQLTVNDHREEPVLGSFSVSVTSVKELPAQETRALPITAAMLLLSDVTDYIENIHHYFPADGSTVPPGDLDDLMLTHNWKQIPWKQLLSDSLPPVSHLPEQSLFISGTLISKNRQPAPNGKVSLVSTSGTNIALDTIANEEGRFRFGPLSYVDSLTYEIQGAPASGSSPVYIVPDTIVPFKPGKNPAPLTDDADTAFLQFQLRRQEVMALSGKGKGADDVKLLKAVEVKGKKLSATEEAVAPSSNLNGPGKADQVVTYQQLEYCHDFGMCAQGLLRGVIIKNVLWPPGDRNATPVLMAYSSGAPADRPMLIIRDGVELPLTQTGTDLRNINGQDIQSIEVLRSGAYTSVYGSRGAYGIIIITTKTGAIDYNAKQKQAIKNVVKSSATTGAAQGYYLSPAFRGPDYSAVKMSPAPDFRTTLYWEPNLVTDDQGKATFSFFHSDEKGRFRITIEGITESGKTGRKVFYYEVK</sequence>
<evidence type="ECO:0000259" key="1">
    <source>
        <dbReference type="Pfam" id="PF07715"/>
    </source>
</evidence>
<dbReference type="Proteomes" id="UP000033121">
    <property type="component" value="Unassembled WGS sequence"/>
</dbReference>
<dbReference type="InterPro" id="IPR012910">
    <property type="entry name" value="Plug_dom"/>
</dbReference>
<accession>A0A0E9N520</accession>
<evidence type="ECO:0000313" key="3">
    <source>
        <dbReference type="Proteomes" id="UP000033121"/>
    </source>
</evidence>
<dbReference type="InterPro" id="IPR037066">
    <property type="entry name" value="Plug_dom_sf"/>
</dbReference>
<evidence type="ECO:0000313" key="2">
    <source>
        <dbReference type="EMBL" id="GAO44888.1"/>
    </source>
</evidence>
<dbReference type="STRING" id="1220578.FPE01S_04_01310"/>
<dbReference type="Pfam" id="PF07715">
    <property type="entry name" value="Plug"/>
    <property type="match status" value="1"/>
</dbReference>
<dbReference type="EMBL" id="BBWV01000004">
    <property type="protein sequence ID" value="GAO44888.1"/>
    <property type="molecule type" value="Genomic_DNA"/>
</dbReference>
<name>A0A0E9N520_9BACT</name>
<dbReference type="Gene3D" id="2.170.130.10">
    <property type="entry name" value="TonB-dependent receptor, plug domain"/>
    <property type="match status" value="1"/>
</dbReference>
<gene>
    <name evidence="2" type="ORF">FPE01S_04_01310</name>
</gene>
<proteinExistence type="predicted"/>